<accession>A0A143HF51</accession>
<gene>
    <name evidence="2" type="ORF">ATY39_13600</name>
</gene>
<keyword evidence="1" id="KW-0472">Membrane</keyword>
<feature type="transmembrane region" description="Helical" evidence="1">
    <location>
        <begin position="20"/>
        <end position="35"/>
    </location>
</feature>
<reference evidence="2 3" key="1">
    <citation type="journal article" date="2016" name="Genome Announc.">
        <title>Whole-Genome Sequence of Rummeliibacillus stabekisii Strain PP9 Isolated from Antarctic Soil.</title>
        <authorList>
            <person name="da Mota F.F."/>
            <person name="Vollu R.E."/>
            <person name="Jurelevicius D."/>
            <person name="Seldin L."/>
        </authorList>
    </citation>
    <scope>NUCLEOTIDE SEQUENCE [LARGE SCALE GENOMIC DNA]</scope>
    <source>
        <strain evidence="2 3">PP9</strain>
    </source>
</reference>
<sequence>MIIEKSSKKENKKSGRTTPSLIFSMFFFFWVPTYHKNAMLSKGYLNIYFDINVPIQGLQLQH</sequence>
<keyword evidence="3" id="KW-1185">Reference proteome</keyword>
<evidence type="ECO:0000256" key="1">
    <source>
        <dbReference type="SAM" id="Phobius"/>
    </source>
</evidence>
<name>A0A143HF51_9BACL</name>
<dbReference type="KEGG" id="rst:ATY39_13600"/>
<protein>
    <submittedName>
        <fullName evidence="2">Uncharacterized protein</fullName>
    </submittedName>
</protein>
<reference evidence="3" key="2">
    <citation type="submission" date="2016-03" db="EMBL/GenBank/DDBJ databases">
        <authorList>
            <person name="Ploux O."/>
        </authorList>
    </citation>
    <scope>NUCLEOTIDE SEQUENCE [LARGE SCALE GENOMIC DNA]</scope>
    <source>
        <strain evidence="3">PP9</strain>
    </source>
</reference>
<dbReference type="EMBL" id="CP014806">
    <property type="protein sequence ID" value="AMX00354.1"/>
    <property type="molecule type" value="Genomic_DNA"/>
</dbReference>
<dbReference type="Proteomes" id="UP000076021">
    <property type="component" value="Chromosome"/>
</dbReference>
<dbReference type="RefSeq" id="WP_066790640.1">
    <property type="nucleotide sequence ID" value="NZ_CP014806.1"/>
</dbReference>
<proteinExistence type="predicted"/>
<dbReference type="AlphaFoldDB" id="A0A143HF51"/>
<keyword evidence="1" id="KW-1133">Transmembrane helix</keyword>
<organism evidence="2 3">
    <name type="scientific">Rummeliibacillus stabekisii</name>
    <dbReference type="NCBI Taxonomy" id="241244"/>
    <lineage>
        <taxon>Bacteria</taxon>
        <taxon>Bacillati</taxon>
        <taxon>Bacillota</taxon>
        <taxon>Bacilli</taxon>
        <taxon>Bacillales</taxon>
        <taxon>Caryophanaceae</taxon>
        <taxon>Rummeliibacillus</taxon>
    </lineage>
</organism>
<evidence type="ECO:0000313" key="2">
    <source>
        <dbReference type="EMBL" id="AMX00354.1"/>
    </source>
</evidence>
<keyword evidence="1" id="KW-0812">Transmembrane</keyword>
<evidence type="ECO:0000313" key="3">
    <source>
        <dbReference type="Proteomes" id="UP000076021"/>
    </source>
</evidence>